<dbReference type="AlphaFoldDB" id="A0A022PZ50"/>
<feature type="active site" evidence="12">
    <location>
        <position position="282"/>
    </location>
</feature>
<keyword evidence="15" id="KW-1185">Reference proteome</keyword>
<keyword evidence="4" id="KW-0134">Cell wall</keyword>
<dbReference type="InterPro" id="IPR000743">
    <property type="entry name" value="Glyco_hydro_28"/>
</dbReference>
<evidence type="ECO:0000256" key="7">
    <source>
        <dbReference type="ARBA" id="ARBA00022737"/>
    </source>
</evidence>
<evidence type="ECO:0000256" key="13">
    <source>
        <dbReference type="RuleBase" id="RU361169"/>
    </source>
</evidence>
<feature type="non-terminal residue" evidence="14">
    <location>
        <position position="413"/>
    </location>
</feature>
<evidence type="ECO:0000256" key="4">
    <source>
        <dbReference type="ARBA" id="ARBA00022512"/>
    </source>
</evidence>
<evidence type="ECO:0000256" key="5">
    <source>
        <dbReference type="ARBA" id="ARBA00022525"/>
    </source>
</evidence>
<dbReference type="Pfam" id="PF00295">
    <property type="entry name" value="Glyco_hydro_28"/>
    <property type="match status" value="1"/>
</dbReference>
<organism evidence="14 15">
    <name type="scientific">Erythranthe guttata</name>
    <name type="common">Yellow monkey flower</name>
    <name type="synonym">Mimulus guttatus</name>
    <dbReference type="NCBI Taxonomy" id="4155"/>
    <lineage>
        <taxon>Eukaryota</taxon>
        <taxon>Viridiplantae</taxon>
        <taxon>Streptophyta</taxon>
        <taxon>Embryophyta</taxon>
        <taxon>Tracheophyta</taxon>
        <taxon>Spermatophyta</taxon>
        <taxon>Magnoliopsida</taxon>
        <taxon>eudicotyledons</taxon>
        <taxon>Gunneridae</taxon>
        <taxon>Pentapetalae</taxon>
        <taxon>asterids</taxon>
        <taxon>lamiids</taxon>
        <taxon>Lamiales</taxon>
        <taxon>Phrymaceae</taxon>
        <taxon>Erythranthe</taxon>
    </lineage>
</organism>
<dbReference type="GO" id="GO:0004650">
    <property type="term" value="F:polygalacturonase activity"/>
    <property type="evidence" value="ECO:0007669"/>
    <property type="project" value="UniProtKB-EC"/>
</dbReference>
<dbReference type="SUPFAM" id="SSF51126">
    <property type="entry name" value="Pectin lyase-like"/>
    <property type="match status" value="1"/>
</dbReference>
<dbReference type="EMBL" id="KI632223">
    <property type="protein sequence ID" value="EYU21617.1"/>
    <property type="molecule type" value="Genomic_DNA"/>
</dbReference>
<keyword evidence="10" id="KW-0961">Cell wall biogenesis/degradation</keyword>
<keyword evidence="8 13" id="KW-0378">Hydrolase</keyword>
<dbReference type="PANTHER" id="PTHR31375">
    <property type="match status" value="1"/>
</dbReference>
<comment type="similarity">
    <text evidence="2 13">Belongs to the glycosyl hydrolase 28 family.</text>
</comment>
<accession>A0A022PZ50</accession>
<evidence type="ECO:0000256" key="10">
    <source>
        <dbReference type="ARBA" id="ARBA00023316"/>
    </source>
</evidence>
<evidence type="ECO:0000256" key="3">
    <source>
        <dbReference type="ARBA" id="ARBA00012736"/>
    </source>
</evidence>
<dbReference type="GO" id="GO:0071555">
    <property type="term" value="P:cell wall organization"/>
    <property type="evidence" value="ECO:0007669"/>
    <property type="project" value="UniProtKB-KW"/>
</dbReference>
<keyword evidence="7" id="KW-0677">Repeat</keyword>
<keyword evidence="6" id="KW-0732">Signal</keyword>
<evidence type="ECO:0000256" key="1">
    <source>
        <dbReference type="ARBA" id="ARBA00004191"/>
    </source>
</evidence>
<sequence>MVRKMRSSSSSNAFSSKFSVLKFICSSIYLIISRIRYSNGFNFNPLIHLPTNVLYRNTSTQLLNINDFGAQGDGFTDDTKSFREVWKAACSSMSGAEIVIPEMKTYLVRPTDFVGPCRSKVTLRVYGFIVAPQDPEVWDGLDVNKWLYFRRVNRLNIEGAGGLINGMGHEWWARSCKKNESNPCTNAPTAVTFDKCKNLKVINITIFNSQQTHIAFTHCKGVEASGIILMSSDSPSTNGVHISASTNVELDTITVSTGNECISIGSNSSAIRMKNIFCRLGHGISIGSLGKYNSSGIVEDVVLNRAFFFHTETGLRIKTWQGGSGFVRKVVFENIWMINVSNPIVIDQYYCNSQLTCLNQTSSVRIENVSYIGIRGTSATDEAIKFACSDSCPCKRLLLENIELTTFEWKRCK</sequence>
<evidence type="ECO:0000256" key="6">
    <source>
        <dbReference type="ARBA" id="ARBA00022729"/>
    </source>
</evidence>
<comment type="subcellular location">
    <subcellularLocation>
        <location evidence="1">Secreted</location>
        <location evidence="1">Cell wall</location>
    </subcellularLocation>
</comment>
<dbReference type="STRING" id="4155.A0A022PZ50"/>
<dbReference type="Gene3D" id="2.160.20.10">
    <property type="entry name" value="Single-stranded right-handed beta-helix, Pectin lyase-like"/>
    <property type="match status" value="1"/>
</dbReference>
<protein>
    <recommendedName>
        <fullName evidence="3">endo-polygalacturonase</fullName>
        <ecNumber evidence="3">3.2.1.15</ecNumber>
    </recommendedName>
</protein>
<evidence type="ECO:0000256" key="2">
    <source>
        <dbReference type="ARBA" id="ARBA00008834"/>
    </source>
</evidence>
<proteinExistence type="inferred from homology"/>
<dbReference type="eggNOG" id="ENOG502QRJW">
    <property type="taxonomic scope" value="Eukaryota"/>
</dbReference>
<gene>
    <name evidence="14" type="ORF">MIMGU_mgv1a018762mg</name>
</gene>
<keyword evidence="9 13" id="KW-0326">Glycosidase</keyword>
<dbReference type="PROSITE" id="PS00502">
    <property type="entry name" value="POLYGALACTURONASE"/>
    <property type="match status" value="1"/>
</dbReference>
<reference evidence="14 15" key="1">
    <citation type="journal article" date="2013" name="Proc. Natl. Acad. Sci. U.S.A.">
        <title>Fine-scale variation in meiotic recombination in Mimulus inferred from population shotgun sequencing.</title>
        <authorList>
            <person name="Hellsten U."/>
            <person name="Wright K.M."/>
            <person name="Jenkins J."/>
            <person name="Shu S."/>
            <person name="Yuan Y."/>
            <person name="Wessler S.R."/>
            <person name="Schmutz J."/>
            <person name="Willis J.H."/>
            <person name="Rokhsar D.S."/>
        </authorList>
    </citation>
    <scope>NUCLEOTIDE SEQUENCE [LARGE SCALE GENOMIC DNA]</scope>
    <source>
        <strain evidence="15">cv. DUN x IM62</strain>
    </source>
</reference>
<dbReference type="FunFam" id="2.160.20.10:FF:000032">
    <property type="entry name" value="Pectin lyase-like superfamily protein"/>
    <property type="match status" value="1"/>
</dbReference>
<evidence type="ECO:0000313" key="15">
    <source>
        <dbReference type="Proteomes" id="UP000030748"/>
    </source>
</evidence>
<dbReference type="EC" id="3.2.1.15" evidence="3"/>
<evidence type="ECO:0000256" key="12">
    <source>
        <dbReference type="PROSITE-ProRule" id="PRU10052"/>
    </source>
</evidence>
<dbReference type="GO" id="GO:0005975">
    <property type="term" value="P:carbohydrate metabolic process"/>
    <property type="evidence" value="ECO:0007669"/>
    <property type="project" value="InterPro"/>
</dbReference>
<keyword evidence="5" id="KW-0964">Secreted</keyword>
<comment type="catalytic activity">
    <reaction evidence="11">
        <text>(1,4-alpha-D-galacturonosyl)n+m + H2O = (1,4-alpha-D-galacturonosyl)n + (1,4-alpha-D-galacturonosyl)m.</text>
        <dbReference type="EC" id="3.2.1.15"/>
    </reaction>
</comment>
<name>A0A022PZ50_ERYGU</name>
<dbReference type="Proteomes" id="UP000030748">
    <property type="component" value="Unassembled WGS sequence"/>
</dbReference>
<dbReference type="InterPro" id="IPR012334">
    <property type="entry name" value="Pectin_lyas_fold"/>
</dbReference>
<evidence type="ECO:0000256" key="11">
    <source>
        <dbReference type="ARBA" id="ARBA00034074"/>
    </source>
</evidence>
<evidence type="ECO:0000256" key="9">
    <source>
        <dbReference type="ARBA" id="ARBA00023295"/>
    </source>
</evidence>
<dbReference type="InterPro" id="IPR011050">
    <property type="entry name" value="Pectin_lyase_fold/virulence"/>
</dbReference>
<evidence type="ECO:0000256" key="8">
    <source>
        <dbReference type="ARBA" id="ARBA00022801"/>
    </source>
</evidence>
<evidence type="ECO:0000313" key="14">
    <source>
        <dbReference type="EMBL" id="EYU21617.1"/>
    </source>
</evidence>